<gene>
    <name evidence="1" type="ORF">APZ42_028473</name>
</gene>
<organism evidence="1 2">
    <name type="scientific">Daphnia magna</name>
    <dbReference type="NCBI Taxonomy" id="35525"/>
    <lineage>
        <taxon>Eukaryota</taxon>
        <taxon>Metazoa</taxon>
        <taxon>Ecdysozoa</taxon>
        <taxon>Arthropoda</taxon>
        <taxon>Crustacea</taxon>
        <taxon>Branchiopoda</taxon>
        <taxon>Diplostraca</taxon>
        <taxon>Cladocera</taxon>
        <taxon>Anomopoda</taxon>
        <taxon>Daphniidae</taxon>
        <taxon>Daphnia</taxon>
    </lineage>
</organism>
<evidence type="ECO:0000313" key="2">
    <source>
        <dbReference type="Proteomes" id="UP000076858"/>
    </source>
</evidence>
<dbReference type="Proteomes" id="UP000076858">
    <property type="component" value="Unassembled WGS sequence"/>
</dbReference>
<reference evidence="1 2" key="1">
    <citation type="submission" date="2016-03" db="EMBL/GenBank/DDBJ databases">
        <title>EvidentialGene: Evidence-directed Construction of Genes on Genomes.</title>
        <authorList>
            <person name="Gilbert D.G."/>
            <person name="Choi J.-H."/>
            <person name="Mockaitis K."/>
            <person name="Colbourne J."/>
            <person name="Pfrender M."/>
        </authorList>
    </citation>
    <scope>NUCLEOTIDE SEQUENCE [LARGE SCALE GENOMIC DNA]</scope>
    <source>
        <strain evidence="1 2">Xinb3</strain>
        <tissue evidence="1">Complete organism</tissue>
    </source>
</reference>
<sequence>MKATQCNTIDTTAVFSHKSYEIKKKRKEKKRNTTAIINGGEGEQKKKKFIFREKGRCIVV</sequence>
<comment type="caution">
    <text evidence="1">The sequence shown here is derived from an EMBL/GenBank/DDBJ whole genome shotgun (WGS) entry which is preliminary data.</text>
</comment>
<evidence type="ECO:0000313" key="1">
    <source>
        <dbReference type="EMBL" id="KZS07746.1"/>
    </source>
</evidence>
<name>A0A164QGZ9_9CRUS</name>
<proteinExistence type="predicted"/>
<accession>A0A164QGZ9</accession>
<protein>
    <submittedName>
        <fullName evidence="1">Uncharacterized protein</fullName>
    </submittedName>
</protein>
<dbReference type="AlphaFoldDB" id="A0A164QGZ9"/>
<keyword evidence="2" id="KW-1185">Reference proteome</keyword>
<dbReference type="EMBL" id="LRGB01002410">
    <property type="protein sequence ID" value="KZS07746.1"/>
    <property type="molecule type" value="Genomic_DNA"/>
</dbReference>